<proteinExistence type="predicted"/>
<dbReference type="GeneID" id="94836839"/>
<dbReference type="OrthoDB" id="10571682at2759"/>
<evidence type="ECO:0000256" key="1">
    <source>
        <dbReference type="SAM" id="Coils"/>
    </source>
</evidence>
<dbReference type="AlphaFoldDB" id="A0A1J4KD77"/>
<dbReference type="RefSeq" id="XP_068362521.1">
    <property type="nucleotide sequence ID" value="XM_068502135.1"/>
</dbReference>
<accession>A0A1J4KD77</accession>
<feature type="coiled-coil region" evidence="1">
    <location>
        <begin position="179"/>
        <end position="272"/>
    </location>
</feature>
<dbReference type="VEuPathDB" id="TrichDB:TRFO_21705"/>
<reference evidence="2" key="1">
    <citation type="submission" date="2016-10" db="EMBL/GenBank/DDBJ databases">
        <authorList>
            <person name="Benchimol M."/>
            <person name="Almeida L.G."/>
            <person name="Vasconcelos A.T."/>
            <person name="Perreira-Neves A."/>
            <person name="Rosa I.A."/>
            <person name="Tasca T."/>
            <person name="Bogo M.R."/>
            <person name="de Souza W."/>
        </authorList>
    </citation>
    <scope>NUCLEOTIDE SEQUENCE [LARGE SCALE GENOMIC DNA]</scope>
    <source>
        <strain evidence="2">K</strain>
    </source>
</reference>
<keyword evidence="1" id="KW-0175">Coiled coil</keyword>
<dbReference type="Proteomes" id="UP000179807">
    <property type="component" value="Unassembled WGS sequence"/>
</dbReference>
<evidence type="ECO:0000313" key="2">
    <source>
        <dbReference type="EMBL" id="OHT09385.1"/>
    </source>
</evidence>
<comment type="caution">
    <text evidence="2">The sequence shown here is derived from an EMBL/GenBank/DDBJ whole genome shotgun (WGS) entry which is preliminary data.</text>
</comment>
<sequence length="756" mass="87667">MKPHLKSQTSKSGSVTLTAVSNARATSAQNALNLNTSKMYDSAKTFQKYSRTAKLKVKKTSKPIDGFADSYVGFRPPDFRSLHDLTHLRHFVEAHATPDQAISVLHSLETLLKAIPTDHYEESDPSEKYNIIMKLIDAYGFAWNEAVLQLRKISEEHAEVFSKIKTFYLFLVDEYPHILTDYQKQVAKLRKQCEKKDQHIEIIKKEILTFDQKDEETRQFIASLRDEIQRIKNRKTYFKQELNDMTLDNDRLKEELTELRCKIAKANELNQNKILLSQEDGLNESTENFLVKEENGVSLIDTGTDPFELEFNATPAPYIRGYRSSLFVNHEVYDDDLVEIGKKIEPNSALRHVIYSFMVHEPVQPTKKMKIDPNAEMKKFFWIFPKILSLFISGVQFEDSKHPFNTFEELLLCFLTHHYQTSYLTQQMYSSLVQSAQLLDAVNPAIHLFNMFAKCEFDFYQFRFFHTILEFSLCYTSPEISTLVQKEGITADQSHIIISRAKAREVFTACFPFKETPNVLNDGPNNLDTPYWQFLELLIHEFDRCRTHFWAVLKNALLLSDCPDSNHITLSQFCNFMGLVFPRVPLQIVKNNWKALLVRDAASQNDELEKKRYEMLEFSSLTYICTSKDDNINNVMKISTAKNFVARYYEMNAPMLEVISFIVSRMTYCIPNLSSNIPEIQADINELTLKIREALFMCNISNAVSIYRLLLHKLDLLQVRDFTTIIVNNESTIQETSALIEHLKLREKVTGIERGK</sequence>
<dbReference type="EMBL" id="MLAK01000640">
    <property type="protein sequence ID" value="OHT09385.1"/>
    <property type="molecule type" value="Genomic_DNA"/>
</dbReference>
<name>A0A1J4KD77_9EUKA</name>
<gene>
    <name evidence="2" type="ORF">TRFO_21705</name>
</gene>
<keyword evidence="3" id="KW-1185">Reference proteome</keyword>
<protein>
    <submittedName>
        <fullName evidence="2">Uncharacterized protein</fullName>
    </submittedName>
</protein>
<evidence type="ECO:0000313" key="3">
    <source>
        <dbReference type="Proteomes" id="UP000179807"/>
    </source>
</evidence>
<organism evidence="2 3">
    <name type="scientific">Tritrichomonas foetus</name>
    <dbReference type="NCBI Taxonomy" id="1144522"/>
    <lineage>
        <taxon>Eukaryota</taxon>
        <taxon>Metamonada</taxon>
        <taxon>Parabasalia</taxon>
        <taxon>Tritrichomonadida</taxon>
        <taxon>Tritrichomonadidae</taxon>
        <taxon>Tritrichomonas</taxon>
    </lineage>
</organism>